<evidence type="ECO:0000256" key="2">
    <source>
        <dbReference type="ARBA" id="ARBA00007665"/>
    </source>
</evidence>
<comment type="subcellular location">
    <subcellularLocation>
        <location evidence="1">Cytoplasm</location>
    </subcellularLocation>
</comment>
<keyword evidence="5" id="KW-0810">Translation regulation</keyword>
<dbReference type="SUPFAM" id="SSF54495">
    <property type="entry name" value="UBC-like"/>
    <property type="match status" value="1"/>
</dbReference>
<feature type="domain" description="RWD" evidence="8">
    <location>
        <begin position="13"/>
        <end position="106"/>
    </location>
</feature>
<name>A0A3N4IPX7_ASCIM</name>
<dbReference type="EMBL" id="ML119650">
    <property type="protein sequence ID" value="RPA86250.1"/>
    <property type="molecule type" value="Genomic_DNA"/>
</dbReference>
<dbReference type="InterPro" id="IPR006575">
    <property type="entry name" value="RWD_dom"/>
</dbReference>
<keyword evidence="10" id="KW-1185">Reference proteome</keyword>
<dbReference type="STRING" id="1160509.A0A3N4IPX7"/>
<keyword evidence="4" id="KW-0678">Repressor</keyword>
<dbReference type="Gene3D" id="3.10.110.10">
    <property type="entry name" value="Ubiquitin Conjugating Enzyme"/>
    <property type="match status" value="1"/>
</dbReference>
<dbReference type="InterPro" id="IPR023582">
    <property type="entry name" value="Impact"/>
</dbReference>
<dbReference type="Pfam" id="PF05773">
    <property type="entry name" value="RWD"/>
    <property type="match status" value="1"/>
</dbReference>
<dbReference type="PANTHER" id="PTHR16301:SF25">
    <property type="entry name" value="PROTEIN IMPACT"/>
    <property type="match status" value="1"/>
</dbReference>
<keyword evidence="6" id="KW-0346">Stress response</keyword>
<keyword evidence="3" id="KW-0963">Cytoplasm</keyword>
<dbReference type="Gene3D" id="3.30.230.30">
    <property type="entry name" value="Impact, N-terminal domain"/>
    <property type="match status" value="1"/>
</dbReference>
<evidence type="ECO:0000256" key="3">
    <source>
        <dbReference type="ARBA" id="ARBA00022490"/>
    </source>
</evidence>
<dbReference type="PANTHER" id="PTHR16301">
    <property type="entry name" value="IMPACT-RELATED"/>
    <property type="match status" value="1"/>
</dbReference>
<dbReference type="AlphaFoldDB" id="A0A3N4IPX7"/>
<dbReference type="GO" id="GO:0006446">
    <property type="term" value="P:regulation of translational initiation"/>
    <property type="evidence" value="ECO:0007669"/>
    <property type="project" value="TreeGrafter"/>
</dbReference>
<dbReference type="Pfam" id="PF01205">
    <property type="entry name" value="Impact_N"/>
    <property type="match status" value="1"/>
</dbReference>
<feature type="region of interest" description="Disordered" evidence="7">
    <location>
        <begin position="270"/>
        <end position="289"/>
    </location>
</feature>
<dbReference type="InterPro" id="IPR016135">
    <property type="entry name" value="UBQ-conjugating_enzyme/RWD"/>
</dbReference>
<dbReference type="GO" id="GO:0005737">
    <property type="term" value="C:cytoplasm"/>
    <property type="evidence" value="ECO:0007669"/>
    <property type="project" value="UniProtKB-SubCell"/>
</dbReference>
<dbReference type="Proteomes" id="UP000275078">
    <property type="component" value="Unassembled WGS sequence"/>
</dbReference>
<evidence type="ECO:0000256" key="1">
    <source>
        <dbReference type="ARBA" id="ARBA00004496"/>
    </source>
</evidence>
<evidence type="ECO:0000259" key="8">
    <source>
        <dbReference type="SMART" id="SM00591"/>
    </source>
</evidence>
<dbReference type="InterPro" id="IPR001498">
    <property type="entry name" value="Impact_N"/>
</dbReference>
<dbReference type="OrthoDB" id="69641at2759"/>
<proteinExistence type="inferred from homology"/>
<protein>
    <submittedName>
        <fullName evidence="9">UPF0029-domain-containing protein</fullName>
    </submittedName>
</protein>
<feature type="compositionally biased region" description="Basic and acidic residues" evidence="7">
    <location>
        <begin position="121"/>
        <end position="133"/>
    </location>
</feature>
<comment type="similarity">
    <text evidence="2">Belongs to the IMPACT family.</text>
</comment>
<evidence type="ECO:0000256" key="4">
    <source>
        <dbReference type="ARBA" id="ARBA00022491"/>
    </source>
</evidence>
<accession>A0A3N4IPX7</accession>
<dbReference type="SMART" id="SM00591">
    <property type="entry name" value="RWD"/>
    <property type="match status" value="1"/>
</dbReference>
<evidence type="ECO:0000256" key="6">
    <source>
        <dbReference type="ARBA" id="ARBA00023016"/>
    </source>
</evidence>
<dbReference type="InterPro" id="IPR020568">
    <property type="entry name" value="Ribosomal_Su5_D2-typ_SF"/>
</dbReference>
<evidence type="ECO:0000313" key="10">
    <source>
        <dbReference type="Proteomes" id="UP000275078"/>
    </source>
</evidence>
<dbReference type="GO" id="GO:0140469">
    <property type="term" value="P:GCN2-mediated signaling"/>
    <property type="evidence" value="ECO:0007669"/>
    <property type="project" value="TreeGrafter"/>
</dbReference>
<feature type="region of interest" description="Disordered" evidence="7">
    <location>
        <begin position="107"/>
        <end position="152"/>
    </location>
</feature>
<gene>
    <name evidence="9" type="ORF">BJ508DRAFT_411431</name>
</gene>
<sequence>MSSPSSPNEELNDEISALRSIYSDEILSPTSASPLTWTLTLPYAPFSHLDFTFSQDYPNTPSPPQITGSTPSIVTIARSVLASKWMPGEVCLYDFVEELQPHLESLVKDKTTSTHAASDSGQKDAEAEAKELGDDPATPDGHDDLGPEPPWALSSVVTEKKSVFIARAAKVTSKEEVMQYLRHLLQTDKKVAKATHNILAYRIKMPSGSYLEDNDDDGEDAAGSRMAHLLSIMKVENVMVVVTRWYGGIKLGADRFRLINQVSRESLVNGGFVSEPTEGGKKHGKKGRK</sequence>
<dbReference type="InterPro" id="IPR036956">
    <property type="entry name" value="Impact_N_sf"/>
</dbReference>
<dbReference type="SUPFAM" id="SSF54211">
    <property type="entry name" value="Ribosomal protein S5 domain 2-like"/>
    <property type="match status" value="1"/>
</dbReference>
<evidence type="ECO:0000313" key="9">
    <source>
        <dbReference type="EMBL" id="RPA86250.1"/>
    </source>
</evidence>
<evidence type="ECO:0000256" key="7">
    <source>
        <dbReference type="SAM" id="MobiDB-lite"/>
    </source>
</evidence>
<organism evidence="9 10">
    <name type="scientific">Ascobolus immersus RN42</name>
    <dbReference type="NCBI Taxonomy" id="1160509"/>
    <lineage>
        <taxon>Eukaryota</taxon>
        <taxon>Fungi</taxon>
        <taxon>Dikarya</taxon>
        <taxon>Ascomycota</taxon>
        <taxon>Pezizomycotina</taxon>
        <taxon>Pezizomycetes</taxon>
        <taxon>Pezizales</taxon>
        <taxon>Ascobolaceae</taxon>
        <taxon>Ascobolus</taxon>
    </lineage>
</organism>
<evidence type="ECO:0000256" key="5">
    <source>
        <dbReference type="ARBA" id="ARBA00022845"/>
    </source>
</evidence>
<reference evidence="9 10" key="1">
    <citation type="journal article" date="2018" name="Nat. Ecol. Evol.">
        <title>Pezizomycetes genomes reveal the molecular basis of ectomycorrhizal truffle lifestyle.</title>
        <authorList>
            <person name="Murat C."/>
            <person name="Payen T."/>
            <person name="Noel B."/>
            <person name="Kuo A."/>
            <person name="Morin E."/>
            <person name="Chen J."/>
            <person name="Kohler A."/>
            <person name="Krizsan K."/>
            <person name="Balestrini R."/>
            <person name="Da Silva C."/>
            <person name="Montanini B."/>
            <person name="Hainaut M."/>
            <person name="Levati E."/>
            <person name="Barry K.W."/>
            <person name="Belfiori B."/>
            <person name="Cichocki N."/>
            <person name="Clum A."/>
            <person name="Dockter R.B."/>
            <person name="Fauchery L."/>
            <person name="Guy J."/>
            <person name="Iotti M."/>
            <person name="Le Tacon F."/>
            <person name="Lindquist E.A."/>
            <person name="Lipzen A."/>
            <person name="Malagnac F."/>
            <person name="Mello A."/>
            <person name="Molinier V."/>
            <person name="Miyauchi S."/>
            <person name="Poulain J."/>
            <person name="Riccioni C."/>
            <person name="Rubini A."/>
            <person name="Sitrit Y."/>
            <person name="Splivallo R."/>
            <person name="Traeger S."/>
            <person name="Wang M."/>
            <person name="Zifcakova L."/>
            <person name="Wipf D."/>
            <person name="Zambonelli A."/>
            <person name="Paolocci F."/>
            <person name="Nowrousian M."/>
            <person name="Ottonello S."/>
            <person name="Baldrian P."/>
            <person name="Spatafora J.W."/>
            <person name="Henrissat B."/>
            <person name="Nagy L.G."/>
            <person name="Aury J.M."/>
            <person name="Wincker P."/>
            <person name="Grigoriev I.V."/>
            <person name="Bonfante P."/>
            <person name="Martin F.M."/>
        </authorList>
    </citation>
    <scope>NUCLEOTIDE SEQUENCE [LARGE SCALE GENOMIC DNA]</scope>
    <source>
        <strain evidence="9 10">RN42</strain>
    </source>
</reference>